<dbReference type="PROSITE" id="PS01124">
    <property type="entry name" value="HTH_ARAC_FAMILY_2"/>
    <property type="match status" value="1"/>
</dbReference>
<dbReference type="GO" id="GO:0043565">
    <property type="term" value="F:sequence-specific DNA binding"/>
    <property type="evidence" value="ECO:0007669"/>
    <property type="project" value="InterPro"/>
</dbReference>
<dbReference type="OrthoDB" id="9793400at2"/>
<evidence type="ECO:0000256" key="4">
    <source>
        <dbReference type="SAM" id="MobiDB-lite"/>
    </source>
</evidence>
<evidence type="ECO:0000313" key="6">
    <source>
        <dbReference type="EMBL" id="ODA67744.1"/>
    </source>
</evidence>
<dbReference type="Pfam" id="PF12833">
    <property type="entry name" value="HTH_18"/>
    <property type="match status" value="1"/>
</dbReference>
<evidence type="ECO:0000256" key="3">
    <source>
        <dbReference type="ARBA" id="ARBA00023163"/>
    </source>
</evidence>
<keyword evidence="3" id="KW-0804">Transcription</keyword>
<evidence type="ECO:0000313" key="7">
    <source>
        <dbReference type="Proteomes" id="UP000095087"/>
    </source>
</evidence>
<dbReference type="PANTHER" id="PTHR46796:SF6">
    <property type="entry name" value="ARAC SUBFAMILY"/>
    <property type="match status" value="1"/>
</dbReference>
<dbReference type="SMART" id="SM00342">
    <property type="entry name" value="HTH_ARAC"/>
    <property type="match status" value="1"/>
</dbReference>
<feature type="region of interest" description="Disordered" evidence="4">
    <location>
        <begin position="338"/>
        <end position="381"/>
    </location>
</feature>
<evidence type="ECO:0000256" key="1">
    <source>
        <dbReference type="ARBA" id="ARBA00023015"/>
    </source>
</evidence>
<dbReference type="InterPro" id="IPR020449">
    <property type="entry name" value="Tscrpt_reg_AraC-type_HTH"/>
</dbReference>
<dbReference type="EMBL" id="MASI01000002">
    <property type="protein sequence ID" value="ODA67744.1"/>
    <property type="molecule type" value="Genomic_DNA"/>
</dbReference>
<dbReference type="SUPFAM" id="SSF52317">
    <property type="entry name" value="Class I glutamine amidotransferase-like"/>
    <property type="match status" value="1"/>
</dbReference>
<protein>
    <submittedName>
        <fullName evidence="6">HTH-type transcriptional regulator CdhR</fullName>
    </submittedName>
</protein>
<dbReference type="Gene3D" id="3.40.50.880">
    <property type="match status" value="1"/>
</dbReference>
<feature type="region of interest" description="Disordered" evidence="4">
    <location>
        <begin position="1"/>
        <end position="27"/>
    </location>
</feature>
<dbReference type="PRINTS" id="PR00032">
    <property type="entry name" value="HTHARAC"/>
</dbReference>
<sequence length="381" mass="41199">MVKRPSESRPHVDLEKSRLSEKEADPDGRHEADAYRICFLLIDGFALMSYAATVEPLRAANLLAGRRIYEFSHAAPAGEFATSSSGARIDADAEIGVDLDFDLVLVVAGGDPVSFDDEHTFSWLRSLGRHGVRLGGVSGGPVILALAGVMAGRRMTVHWEHAEALAEIYPGLLIERTLYVVDRDRVTSAGGTAPLDMMYALLAERQGPAFARAISDWFMHTEVRPSGGPQRSGLVERHGTTEAGVIRAIEAMENHVADPLHLAQLATLAGTSPRQLNRLFKERLGVSTMAFYRRLRLDVAKNLLQQSTLPLTDIALATGFANSAHFSSAFRDVCGVSPSAFRRSKKPDDRSVRPPPSASETAAPSPDAPSSDSQPVPAREP</sequence>
<dbReference type="InterPro" id="IPR002818">
    <property type="entry name" value="DJ-1/PfpI"/>
</dbReference>
<dbReference type="GO" id="GO:0003700">
    <property type="term" value="F:DNA-binding transcription factor activity"/>
    <property type="evidence" value="ECO:0007669"/>
    <property type="project" value="InterPro"/>
</dbReference>
<dbReference type="SUPFAM" id="SSF46689">
    <property type="entry name" value="Homeodomain-like"/>
    <property type="match status" value="2"/>
</dbReference>
<feature type="compositionally biased region" description="Low complexity" evidence="4">
    <location>
        <begin position="358"/>
        <end position="381"/>
    </location>
</feature>
<reference evidence="6 7" key="1">
    <citation type="submission" date="2016-07" db="EMBL/GenBank/DDBJ databases">
        <title>Draft genome sequence of Methyloligella halotolerans C2T (VKM B-2706T=CCUG 61687T=DSM 25045T), a halotolerant polyhydroxybutyrate accumulating methylotroph.</title>
        <authorList>
            <person name="Vasilenko O.V."/>
            <person name="Doronina N.V."/>
            <person name="Poroshina M.N."/>
            <person name="Tarlachkov S.V."/>
            <person name="Trotsenko Y.A."/>
        </authorList>
    </citation>
    <scope>NUCLEOTIDE SEQUENCE [LARGE SCALE GENOMIC DNA]</scope>
    <source>
        <strain evidence="6 7">VKM B-2706</strain>
    </source>
</reference>
<proteinExistence type="predicted"/>
<dbReference type="InterPro" id="IPR018062">
    <property type="entry name" value="HTH_AraC-typ_CS"/>
</dbReference>
<dbReference type="InterPro" id="IPR029062">
    <property type="entry name" value="Class_I_gatase-like"/>
</dbReference>
<dbReference type="PATRIC" id="fig|1177755.3.peg.911"/>
<dbReference type="InterPro" id="IPR018060">
    <property type="entry name" value="HTH_AraC"/>
</dbReference>
<accession>A0A1E2RZU7</accession>
<feature type="domain" description="HTH araC/xylS-type" evidence="5">
    <location>
        <begin position="246"/>
        <end position="344"/>
    </location>
</feature>
<dbReference type="InterPro" id="IPR009057">
    <property type="entry name" value="Homeodomain-like_sf"/>
</dbReference>
<dbReference type="PROSITE" id="PS00041">
    <property type="entry name" value="HTH_ARAC_FAMILY_1"/>
    <property type="match status" value="1"/>
</dbReference>
<dbReference type="Pfam" id="PF01965">
    <property type="entry name" value="DJ-1_PfpI"/>
    <property type="match status" value="1"/>
</dbReference>
<evidence type="ECO:0000259" key="5">
    <source>
        <dbReference type="PROSITE" id="PS01124"/>
    </source>
</evidence>
<dbReference type="InterPro" id="IPR050204">
    <property type="entry name" value="AraC_XylS_family_regulators"/>
</dbReference>
<comment type="caution">
    <text evidence="6">The sequence shown here is derived from an EMBL/GenBank/DDBJ whole genome shotgun (WGS) entry which is preliminary data.</text>
</comment>
<dbReference type="STRING" id="1177755.A7A08_00907"/>
<dbReference type="PANTHER" id="PTHR46796">
    <property type="entry name" value="HTH-TYPE TRANSCRIPTIONAL ACTIVATOR RHAS-RELATED"/>
    <property type="match status" value="1"/>
</dbReference>
<keyword evidence="7" id="KW-1185">Reference proteome</keyword>
<dbReference type="Gene3D" id="1.10.10.60">
    <property type="entry name" value="Homeodomain-like"/>
    <property type="match status" value="1"/>
</dbReference>
<organism evidence="6 7">
    <name type="scientific">Methyloligella halotolerans</name>
    <dbReference type="NCBI Taxonomy" id="1177755"/>
    <lineage>
        <taxon>Bacteria</taxon>
        <taxon>Pseudomonadati</taxon>
        <taxon>Pseudomonadota</taxon>
        <taxon>Alphaproteobacteria</taxon>
        <taxon>Hyphomicrobiales</taxon>
        <taxon>Hyphomicrobiaceae</taxon>
        <taxon>Methyloligella</taxon>
    </lineage>
</organism>
<dbReference type="RefSeq" id="WP_069094326.1">
    <property type="nucleotide sequence ID" value="NZ_MASI01000002.1"/>
</dbReference>
<evidence type="ECO:0000256" key="2">
    <source>
        <dbReference type="ARBA" id="ARBA00023125"/>
    </source>
</evidence>
<dbReference type="AlphaFoldDB" id="A0A1E2RZU7"/>
<gene>
    <name evidence="6" type="ORF">A7A08_00907</name>
</gene>
<keyword evidence="2" id="KW-0238">DNA-binding</keyword>
<dbReference type="Proteomes" id="UP000095087">
    <property type="component" value="Unassembled WGS sequence"/>
</dbReference>
<dbReference type="CDD" id="cd03136">
    <property type="entry name" value="GATase1_AraC_ArgR_like"/>
    <property type="match status" value="1"/>
</dbReference>
<keyword evidence="1" id="KW-0805">Transcription regulation</keyword>
<name>A0A1E2RZU7_9HYPH</name>